<dbReference type="Gene3D" id="1.10.287.130">
    <property type="match status" value="1"/>
</dbReference>
<dbReference type="RefSeq" id="WP_165238234.1">
    <property type="nucleotide sequence ID" value="NZ_CP049257.1"/>
</dbReference>
<dbReference type="Proteomes" id="UP000502996">
    <property type="component" value="Chromosome"/>
</dbReference>
<comment type="subcellular location">
    <subcellularLocation>
        <location evidence="2">Cell membrane</location>
    </subcellularLocation>
</comment>
<dbReference type="Gene3D" id="3.30.450.20">
    <property type="entry name" value="PAS domain"/>
    <property type="match status" value="1"/>
</dbReference>
<accession>A0A6G6WKC3</accession>
<evidence type="ECO:0000313" key="6">
    <source>
        <dbReference type="Proteomes" id="UP000502996"/>
    </source>
</evidence>
<dbReference type="SMART" id="SM00388">
    <property type="entry name" value="HisKA"/>
    <property type="match status" value="1"/>
</dbReference>
<dbReference type="SUPFAM" id="SSF47384">
    <property type="entry name" value="Homodimeric domain of signal transducing histidine kinase"/>
    <property type="match status" value="1"/>
</dbReference>
<sequence>MPLARARAGEFVRDAVVAARDHDDALIYLRCNGAPLLDGDRITGAVVIAHDVTAETLAAQRAEALRQRLVATINHEFRTPLAALLGHAELIRDHASDLDPELAKWLQAVERSAWKLRDLVLEASELVSCEEGDLPVDRRPRHSA</sequence>
<gene>
    <name evidence="5" type="ORF">G5V58_24860</name>
</gene>
<feature type="domain" description="Signal transduction histidine kinase dimerisation/phosphoacceptor" evidence="4">
    <location>
        <begin position="65"/>
        <end position="132"/>
    </location>
</feature>
<organism evidence="5 6">
    <name type="scientific">Nocardioides anomalus</name>
    <dbReference type="NCBI Taxonomy" id="2712223"/>
    <lineage>
        <taxon>Bacteria</taxon>
        <taxon>Bacillati</taxon>
        <taxon>Actinomycetota</taxon>
        <taxon>Actinomycetes</taxon>
        <taxon>Propionibacteriales</taxon>
        <taxon>Nocardioidaceae</taxon>
        <taxon>Nocardioides</taxon>
    </lineage>
</organism>
<evidence type="ECO:0000313" key="5">
    <source>
        <dbReference type="EMBL" id="QIG45545.1"/>
    </source>
</evidence>
<proteinExistence type="predicted"/>
<comment type="catalytic activity">
    <reaction evidence="1">
        <text>ATP + protein L-histidine = ADP + protein N-phospho-L-histidine.</text>
        <dbReference type="EC" id="2.7.13.3"/>
    </reaction>
</comment>
<dbReference type="CDD" id="cd00082">
    <property type="entry name" value="HisKA"/>
    <property type="match status" value="1"/>
</dbReference>
<protein>
    <recommendedName>
        <fullName evidence="3">histidine kinase</fullName>
        <ecNumber evidence="3">2.7.13.3</ecNumber>
    </recommendedName>
</protein>
<dbReference type="EC" id="2.7.13.3" evidence="3"/>
<keyword evidence="6" id="KW-1185">Reference proteome</keyword>
<evidence type="ECO:0000256" key="1">
    <source>
        <dbReference type="ARBA" id="ARBA00000085"/>
    </source>
</evidence>
<dbReference type="EMBL" id="CP049257">
    <property type="protein sequence ID" value="QIG45545.1"/>
    <property type="molecule type" value="Genomic_DNA"/>
</dbReference>
<dbReference type="GO" id="GO:0000155">
    <property type="term" value="F:phosphorelay sensor kinase activity"/>
    <property type="evidence" value="ECO:0007669"/>
    <property type="project" value="InterPro"/>
</dbReference>
<evidence type="ECO:0000256" key="3">
    <source>
        <dbReference type="ARBA" id="ARBA00012438"/>
    </source>
</evidence>
<dbReference type="KEGG" id="nano:G5V58_24860"/>
<dbReference type="InterPro" id="IPR036097">
    <property type="entry name" value="HisK_dim/P_sf"/>
</dbReference>
<dbReference type="GO" id="GO:0005886">
    <property type="term" value="C:plasma membrane"/>
    <property type="evidence" value="ECO:0007669"/>
    <property type="project" value="UniProtKB-SubCell"/>
</dbReference>
<evidence type="ECO:0000259" key="4">
    <source>
        <dbReference type="SMART" id="SM00388"/>
    </source>
</evidence>
<dbReference type="InterPro" id="IPR003661">
    <property type="entry name" value="HisK_dim/P_dom"/>
</dbReference>
<dbReference type="AlphaFoldDB" id="A0A6G6WKC3"/>
<name>A0A6G6WKC3_9ACTN</name>
<dbReference type="Pfam" id="PF00512">
    <property type="entry name" value="HisKA"/>
    <property type="match status" value="1"/>
</dbReference>
<reference evidence="5 6" key="1">
    <citation type="submission" date="2020-02" db="EMBL/GenBank/DDBJ databases">
        <title>Full genome sequence of Nocardioides sp. R-3366.</title>
        <authorList>
            <person name="Im W.-T."/>
        </authorList>
    </citation>
    <scope>NUCLEOTIDE SEQUENCE [LARGE SCALE GENOMIC DNA]</scope>
    <source>
        <strain evidence="5 6">R-3366</strain>
    </source>
</reference>
<evidence type="ECO:0000256" key="2">
    <source>
        <dbReference type="ARBA" id="ARBA00004236"/>
    </source>
</evidence>